<sequence length="38" mass="4176">AINLDKCVNGRTSLGGPAPQNVLKEAKRIEKILKEQDK</sequence>
<accession>K1SP32</accession>
<evidence type="ECO:0000313" key="1">
    <source>
        <dbReference type="EMBL" id="EKC57089.1"/>
    </source>
</evidence>
<reference evidence="1" key="1">
    <citation type="journal article" date="2013" name="Environ. Microbiol.">
        <title>Microbiota from the distal guts of lean and obese adolescents exhibit partial functional redundancy besides clear differences in community structure.</title>
        <authorList>
            <person name="Ferrer M."/>
            <person name="Ruiz A."/>
            <person name="Lanza F."/>
            <person name="Haange S.B."/>
            <person name="Oberbach A."/>
            <person name="Till H."/>
            <person name="Bargiela R."/>
            <person name="Campoy C."/>
            <person name="Segura M.T."/>
            <person name="Richter M."/>
            <person name="von Bergen M."/>
            <person name="Seifert J."/>
            <person name="Suarez A."/>
        </authorList>
    </citation>
    <scope>NUCLEOTIDE SEQUENCE</scope>
</reference>
<proteinExistence type="predicted"/>
<organism evidence="1">
    <name type="scientific">human gut metagenome</name>
    <dbReference type="NCBI Taxonomy" id="408170"/>
    <lineage>
        <taxon>unclassified sequences</taxon>
        <taxon>metagenomes</taxon>
        <taxon>organismal metagenomes</taxon>
    </lineage>
</organism>
<gene>
    <name evidence="1" type="ORF">LEA_14520</name>
</gene>
<protein>
    <submittedName>
        <fullName evidence="1">Uncharacterized protein</fullName>
    </submittedName>
</protein>
<dbReference type="AlphaFoldDB" id="K1SP32"/>
<feature type="non-terminal residue" evidence="1">
    <location>
        <position position="1"/>
    </location>
</feature>
<comment type="caution">
    <text evidence="1">The sequence shown here is derived from an EMBL/GenBank/DDBJ whole genome shotgun (WGS) entry which is preliminary data.</text>
</comment>
<dbReference type="EMBL" id="AJWY01009880">
    <property type="protein sequence ID" value="EKC57089.1"/>
    <property type="molecule type" value="Genomic_DNA"/>
</dbReference>
<name>K1SP32_9ZZZZ</name>